<sequence length="39" mass="4475">MIVIKIEIQTLIEPSIAFAFMLNQVRPIGNFLINLGFNR</sequence>
<comment type="caution">
    <text evidence="1">The sequence shown here is derived from an EMBL/GenBank/DDBJ whole genome shotgun (WGS) entry which is preliminary data.</text>
</comment>
<protein>
    <submittedName>
        <fullName evidence="1">Uncharacterized protein</fullName>
    </submittedName>
</protein>
<reference evidence="1 2" key="1">
    <citation type="journal article" date="2013" name="Genome Announc.">
        <title>Draft Genome Sequence of Cyclobacterium qasimii Strain M12-11BT, Isolated from Arctic Marine Sediment.</title>
        <authorList>
            <person name="Shivaji S."/>
            <person name="Ara S."/>
            <person name="Singh A."/>
            <person name="Kumar Pinnaka A."/>
        </authorList>
    </citation>
    <scope>NUCLEOTIDE SEQUENCE [LARGE SCALE GENOMIC DNA]</scope>
    <source>
        <strain evidence="1 2">M12-11B</strain>
    </source>
</reference>
<gene>
    <name evidence="1" type="ORF">ADICYQ_3811</name>
</gene>
<evidence type="ECO:0000313" key="2">
    <source>
        <dbReference type="Proteomes" id="UP000014974"/>
    </source>
</evidence>
<organism evidence="1 2">
    <name type="scientific">Cyclobacterium qasimii M12-11B</name>
    <dbReference type="NCBI Taxonomy" id="641524"/>
    <lineage>
        <taxon>Bacteria</taxon>
        <taxon>Pseudomonadati</taxon>
        <taxon>Bacteroidota</taxon>
        <taxon>Cytophagia</taxon>
        <taxon>Cytophagales</taxon>
        <taxon>Cyclobacteriaceae</taxon>
        <taxon>Cyclobacterium</taxon>
    </lineage>
</organism>
<dbReference type="AlphaFoldDB" id="S7VBB5"/>
<evidence type="ECO:0000313" key="1">
    <source>
        <dbReference type="EMBL" id="EPR67256.1"/>
    </source>
</evidence>
<dbReference type="Proteomes" id="UP000014974">
    <property type="component" value="Unassembled WGS sequence"/>
</dbReference>
<dbReference type="EMBL" id="ATNM01000134">
    <property type="protein sequence ID" value="EPR67256.1"/>
    <property type="molecule type" value="Genomic_DNA"/>
</dbReference>
<name>S7VBB5_9BACT</name>
<proteinExistence type="predicted"/>
<accession>S7VBB5</accession>